<dbReference type="Pfam" id="PF00196">
    <property type="entry name" value="GerE"/>
    <property type="match status" value="1"/>
</dbReference>
<keyword evidence="3" id="KW-0804">Transcription</keyword>
<comment type="caution">
    <text evidence="5">The sequence shown here is derived from an EMBL/GenBank/DDBJ whole genome shotgun (WGS) entry which is preliminary data.</text>
</comment>
<sequence length="144" mass="15771">VDTWFGAALAAHARTPDVFETARTQLAYGSRLRRARRRTDARPHLRDALTTFDALGAAPWADQAVAELRATGATAHRRDVTGLDHLTPQELQVARTLAAGRTTREAAAALFLSPKTIEYHLRNVYTKLGVRTRADLATALADRA</sequence>
<accession>A0ABX1K3A3</accession>
<dbReference type="InterPro" id="IPR036388">
    <property type="entry name" value="WH-like_DNA-bd_sf"/>
</dbReference>
<dbReference type="EMBL" id="JAAXOY010000463">
    <property type="protein sequence ID" value="NKY40801.1"/>
    <property type="molecule type" value="Genomic_DNA"/>
</dbReference>
<evidence type="ECO:0000313" key="5">
    <source>
        <dbReference type="EMBL" id="NKY40801.1"/>
    </source>
</evidence>
<evidence type="ECO:0000256" key="1">
    <source>
        <dbReference type="ARBA" id="ARBA00023015"/>
    </source>
</evidence>
<protein>
    <submittedName>
        <fullName evidence="5">Helix-turn-helix transcriptional regulator</fullName>
    </submittedName>
</protein>
<name>A0ABX1K3A3_9CELL</name>
<evidence type="ECO:0000256" key="2">
    <source>
        <dbReference type="ARBA" id="ARBA00023125"/>
    </source>
</evidence>
<dbReference type="InterPro" id="IPR016032">
    <property type="entry name" value="Sig_transdc_resp-reg_C-effctor"/>
</dbReference>
<evidence type="ECO:0000259" key="4">
    <source>
        <dbReference type="PROSITE" id="PS50043"/>
    </source>
</evidence>
<dbReference type="CDD" id="cd06170">
    <property type="entry name" value="LuxR_C_like"/>
    <property type="match status" value="1"/>
</dbReference>
<dbReference type="PRINTS" id="PR00038">
    <property type="entry name" value="HTHLUXR"/>
</dbReference>
<evidence type="ECO:0000313" key="6">
    <source>
        <dbReference type="Proteomes" id="UP000777774"/>
    </source>
</evidence>
<dbReference type="SUPFAM" id="SSF46894">
    <property type="entry name" value="C-terminal effector domain of the bipartite response regulators"/>
    <property type="match status" value="1"/>
</dbReference>
<dbReference type="PANTHER" id="PTHR44688">
    <property type="entry name" value="DNA-BINDING TRANSCRIPTIONAL ACTIVATOR DEVR_DOSR"/>
    <property type="match status" value="1"/>
</dbReference>
<organism evidence="5 6">
    <name type="scientific">Cellulomonas septica</name>
    <dbReference type="NCBI Taxonomy" id="285080"/>
    <lineage>
        <taxon>Bacteria</taxon>
        <taxon>Bacillati</taxon>
        <taxon>Actinomycetota</taxon>
        <taxon>Actinomycetes</taxon>
        <taxon>Micrococcales</taxon>
        <taxon>Cellulomonadaceae</taxon>
        <taxon>Cellulomonas</taxon>
    </lineage>
</organism>
<dbReference type="PANTHER" id="PTHR44688:SF16">
    <property type="entry name" value="DNA-BINDING TRANSCRIPTIONAL ACTIVATOR DEVR_DOSR"/>
    <property type="match status" value="1"/>
</dbReference>
<dbReference type="RefSeq" id="WP_168679838.1">
    <property type="nucleotide sequence ID" value="NZ_JAAXOY010000463.1"/>
</dbReference>
<feature type="non-terminal residue" evidence="5">
    <location>
        <position position="1"/>
    </location>
</feature>
<keyword evidence="2" id="KW-0238">DNA-binding</keyword>
<reference evidence="5 6" key="1">
    <citation type="submission" date="2020-04" db="EMBL/GenBank/DDBJ databases">
        <title>MicrobeNet Type strains.</title>
        <authorList>
            <person name="Nicholson A.C."/>
        </authorList>
    </citation>
    <scope>NUCLEOTIDE SEQUENCE [LARGE SCALE GENOMIC DNA]</scope>
    <source>
        <strain evidence="5 6">ATCC BAA-787</strain>
    </source>
</reference>
<dbReference type="Proteomes" id="UP000777774">
    <property type="component" value="Unassembled WGS sequence"/>
</dbReference>
<gene>
    <name evidence="5" type="ORF">HGA02_15090</name>
</gene>
<evidence type="ECO:0000256" key="3">
    <source>
        <dbReference type="ARBA" id="ARBA00023163"/>
    </source>
</evidence>
<dbReference type="Gene3D" id="1.10.10.10">
    <property type="entry name" value="Winged helix-like DNA-binding domain superfamily/Winged helix DNA-binding domain"/>
    <property type="match status" value="1"/>
</dbReference>
<dbReference type="InterPro" id="IPR000792">
    <property type="entry name" value="Tscrpt_reg_LuxR_C"/>
</dbReference>
<keyword evidence="1" id="KW-0805">Transcription regulation</keyword>
<keyword evidence="6" id="KW-1185">Reference proteome</keyword>
<proteinExistence type="predicted"/>
<dbReference type="PROSITE" id="PS50043">
    <property type="entry name" value="HTH_LUXR_2"/>
    <property type="match status" value="1"/>
</dbReference>
<dbReference type="SMART" id="SM00421">
    <property type="entry name" value="HTH_LUXR"/>
    <property type="match status" value="1"/>
</dbReference>
<feature type="domain" description="HTH luxR-type" evidence="4">
    <location>
        <begin position="79"/>
        <end position="144"/>
    </location>
</feature>